<dbReference type="EMBL" id="LJKA01000074">
    <property type="protein sequence ID" value="KZD27469.1"/>
    <property type="molecule type" value="Genomic_DNA"/>
</dbReference>
<dbReference type="PATRIC" id="fig|1396.539.peg.1203"/>
<evidence type="ECO:0000256" key="2">
    <source>
        <dbReference type="SAM" id="Coils"/>
    </source>
</evidence>
<dbReference type="Gene3D" id="3.30.2400.10">
    <property type="entry name" value="Major capsid protein gp5"/>
    <property type="match status" value="1"/>
</dbReference>
<feature type="domain" description="Phage capsid-like C-terminal" evidence="3">
    <location>
        <begin position="115"/>
        <end position="381"/>
    </location>
</feature>
<name>A0A164BUZ2_BACCE</name>
<protein>
    <submittedName>
        <fullName evidence="4">Phage capsid protein</fullName>
    </submittedName>
</protein>
<dbReference type="SUPFAM" id="SSF56563">
    <property type="entry name" value="Major capsid protein gp5"/>
    <property type="match status" value="1"/>
</dbReference>
<dbReference type="Proteomes" id="UP000076501">
    <property type="component" value="Unassembled WGS sequence"/>
</dbReference>
<reference evidence="4 5" key="1">
    <citation type="submission" date="2015-09" db="EMBL/GenBank/DDBJ databases">
        <title>Bacillus cereus food isolates.</title>
        <authorList>
            <person name="Boekhorst J."/>
        </authorList>
    </citation>
    <scope>NUCLEOTIDE SEQUENCE [LARGE SCALE GENOMIC DNA]</scope>
    <source>
        <strain evidence="4 5">B4082</strain>
    </source>
</reference>
<organism evidence="4 5">
    <name type="scientific">Bacillus cereus</name>
    <dbReference type="NCBI Taxonomy" id="1396"/>
    <lineage>
        <taxon>Bacteria</taxon>
        <taxon>Bacillati</taxon>
        <taxon>Bacillota</taxon>
        <taxon>Bacilli</taxon>
        <taxon>Bacillales</taxon>
        <taxon>Bacillaceae</taxon>
        <taxon>Bacillus</taxon>
        <taxon>Bacillus cereus group</taxon>
    </lineage>
</organism>
<dbReference type="Gene3D" id="3.30.2320.10">
    <property type="entry name" value="hypothetical protein PF0899 domain"/>
    <property type="match status" value="1"/>
</dbReference>
<evidence type="ECO:0000259" key="3">
    <source>
        <dbReference type="Pfam" id="PF05065"/>
    </source>
</evidence>
<comment type="subcellular location">
    <subcellularLocation>
        <location evidence="1">Virion</location>
    </subcellularLocation>
</comment>
<dbReference type="InterPro" id="IPR024455">
    <property type="entry name" value="Phage_capsid"/>
</dbReference>
<accession>A0A164BUZ2</accession>
<sequence>MDKHEQELRQKVADLKAKAEEFNNSGKYEDAKAKIEEARNAKNELDNYLAMKQIQVPDPVNSQAGVLPPASVENEDKSYKEVFMKAIRGQNLTHEEASVMQEYKAALSENTGKDGGYIVPEDITTTINQLKQTVDNLEQYVNVQPVTTNKGARTLEKRAASTPFAPLSEYGKPNAMQEIASPEFDRLSYAIEDYAGFLPVPNDLLDDTDQALEEYLRQWIAKKSIATRNYLILQELNKLTKVDFVDYKGIKTALNVTLDPAFATGANIFTNQDGFNYLDQLEDKNGRPLLQPDPTNPTRSLLSGKPVITLSNKTIATDKDGKAPFIVGNLKEAIILWDRKQLSIDMTTEGGNAWRTNTSEFRAIEREDVTSWDTEAVVYGQITVAPKTGA</sequence>
<keyword evidence="2" id="KW-0175">Coiled coil</keyword>
<evidence type="ECO:0000313" key="4">
    <source>
        <dbReference type="EMBL" id="KZD27469.1"/>
    </source>
</evidence>
<dbReference type="InterPro" id="IPR054612">
    <property type="entry name" value="Phage_capsid-like_C"/>
</dbReference>
<gene>
    <name evidence="4" type="ORF">B4082_5415</name>
</gene>
<dbReference type="Pfam" id="PF05065">
    <property type="entry name" value="Phage_capsid"/>
    <property type="match status" value="1"/>
</dbReference>
<dbReference type="RefSeq" id="WP_063224951.1">
    <property type="nucleotide sequence ID" value="NZ_LJKA01000074.1"/>
</dbReference>
<dbReference type="NCBIfam" id="TIGR01554">
    <property type="entry name" value="major_cap_HK97"/>
    <property type="match status" value="1"/>
</dbReference>
<dbReference type="AlphaFoldDB" id="A0A164BUZ2"/>
<feature type="coiled-coil region" evidence="2">
    <location>
        <begin position="1"/>
        <end position="51"/>
    </location>
</feature>
<comment type="caution">
    <text evidence="4">The sequence shown here is derived from an EMBL/GenBank/DDBJ whole genome shotgun (WGS) entry which is preliminary data.</text>
</comment>
<evidence type="ECO:0000313" key="5">
    <source>
        <dbReference type="Proteomes" id="UP000076501"/>
    </source>
</evidence>
<proteinExistence type="predicted"/>
<evidence type="ECO:0000256" key="1">
    <source>
        <dbReference type="ARBA" id="ARBA00004328"/>
    </source>
</evidence>